<proteinExistence type="predicted"/>
<comment type="caution">
    <text evidence="3">The sequence shown here is derived from an EMBL/GenBank/DDBJ whole genome shotgun (WGS) entry which is preliminary data.</text>
</comment>
<evidence type="ECO:0000313" key="3">
    <source>
        <dbReference type="EMBL" id="MBC6465403.1"/>
    </source>
</evidence>
<name>A0ABR7LLX8_9ACTN</name>
<keyword evidence="2" id="KW-1133">Transmembrane helix</keyword>
<feature type="compositionally biased region" description="Pro residues" evidence="1">
    <location>
        <begin position="168"/>
        <end position="192"/>
    </location>
</feature>
<feature type="transmembrane region" description="Helical" evidence="2">
    <location>
        <begin position="97"/>
        <end position="118"/>
    </location>
</feature>
<feature type="compositionally biased region" description="Low complexity" evidence="1">
    <location>
        <begin position="155"/>
        <end position="167"/>
    </location>
</feature>
<evidence type="ECO:0000256" key="2">
    <source>
        <dbReference type="SAM" id="Phobius"/>
    </source>
</evidence>
<dbReference type="EMBL" id="JABVEC010000004">
    <property type="protein sequence ID" value="MBC6465403.1"/>
    <property type="molecule type" value="Genomic_DNA"/>
</dbReference>
<protein>
    <submittedName>
        <fullName evidence="3">Uncharacterized protein</fullName>
    </submittedName>
</protein>
<gene>
    <name evidence="3" type="ORF">HKK74_07840</name>
</gene>
<organism evidence="3 4">
    <name type="scientific">Actinomadura alba</name>
    <dbReference type="NCBI Taxonomy" id="406431"/>
    <lineage>
        <taxon>Bacteria</taxon>
        <taxon>Bacillati</taxon>
        <taxon>Actinomycetota</taxon>
        <taxon>Actinomycetes</taxon>
        <taxon>Streptosporangiales</taxon>
        <taxon>Thermomonosporaceae</taxon>
        <taxon>Actinomadura</taxon>
    </lineage>
</organism>
<reference evidence="3 4" key="1">
    <citation type="submission" date="2020-06" db="EMBL/GenBank/DDBJ databases">
        <title>Actinomadura xiongansis sp. nov., isolated from soil of Baiyangdian.</title>
        <authorList>
            <person name="Zhang X."/>
        </authorList>
    </citation>
    <scope>NUCLEOTIDE SEQUENCE [LARGE SCALE GENOMIC DNA]</scope>
    <source>
        <strain evidence="3 4">HBUM206468</strain>
    </source>
</reference>
<sequence>MADEKDKRVAGPAEQPAESRQEPPPGDPHAVAGHEHGGIGTPGAEPAPPASPPPPPSPPGLPQPPPPPRPPFAEPVPPPGEARHRDFGWARRRSVQLVAAGIAGAILGGGAVALLDLLDDRGEHRYVRFERGPGPYGPGPKRWYGPDWNGEEQGEWPPRWQQQQPFPRRVPPMPGVPQEPTAPPLPSPSPSS</sequence>
<evidence type="ECO:0000256" key="1">
    <source>
        <dbReference type="SAM" id="MobiDB-lite"/>
    </source>
</evidence>
<dbReference type="Proteomes" id="UP000805614">
    <property type="component" value="Unassembled WGS sequence"/>
</dbReference>
<accession>A0ABR7LLX8</accession>
<keyword evidence="2" id="KW-0812">Transmembrane</keyword>
<keyword evidence="2" id="KW-0472">Membrane</keyword>
<feature type="region of interest" description="Disordered" evidence="1">
    <location>
        <begin position="129"/>
        <end position="192"/>
    </location>
</feature>
<dbReference type="RefSeq" id="WP_187242407.1">
    <property type="nucleotide sequence ID" value="NZ_BAAAOK010000015.1"/>
</dbReference>
<keyword evidence="4" id="KW-1185">Reference proteome</keyword>
<feature type="compositionally biased region" description="Pro residues" evidence="1">
    <location>
        <begin position="45"/>
        <end position="80"/>
    </location>
</feature>
<feature type="region of interest" description="Disordered" evidence="1">
    <location>
        <begin position="1"/>
        <end position="87"/>
    </location>
</feature>
<evidence type="ECO:0000313" key="4">
    <source>
        <dbReference type="Proteomes" id="UP000805614"/>
    </source>
</evidence>